<accession>A0A7W9KCJ5</accession>
<evidence type="ECO:0000256" key="2">
    <source>
        <dbReference type="ARBA" id="ARBA00023125"/>
    </source>
</evidence>
<dbReference type="PROSITE" id="PS50977">
    <property type="entry name" value="HTH_TETR_2"/>
    <property type="match status" value="1"/>
</dbReference>
<dbReference type="Proteomes" id="UP000585638">
    <property type="component" value="Unassembled WGS sequence"/>
</dbReference>
<dbReference type="InterPro" id="IPR001647">
    <property type="entry name" value="HTH_TetR"/>
</dbReference>
<comment type="caution">
    <text evidence="6">The sequence shown here is derived from an EMBL/GenBank/DDBJ whole genome shotgun (WGS) entry which is preliminary data.</text>
</comment>
<keyword evidence="2 4" id="KW-0238">DNA-binding</keyword>
<name>A0A7W9KCJ5_9PSEU</name>
<evidence type="ECO:0000259" key="5">
    <source>
        <dbReference type="PROSITE" id="PS50977"/>
    </source>
</evidence>
<dbReference type="PANTHER" id="PTHR47506">
    <property type="entry name" value="TRANSCRIPTIONAL REGULATORY PROTEIN"/>
    <property type="match status" value="1"/>
</dbReference>
<dbReference type="GO" id="GO:0003677">
    <property type="term" value="F:DNA binding"/>
    <property type="evidence" value="ECO:0007669"/>
    <property type="project" value="UniProtKB-UniRule"/>
</dbReference>
<dbReference type="Pfam" id="PF00440">
    <property type="entry name" value="TetR_N"/>
    <property type="match status" value="1"/>
</dbReference>
<sequence length="191" mass="20597">MTAVEMEPPSARIMRTATRLFYGNGIQATGIGELVDEAGVSKRTLYQLFGSKDDLVAEYLRQVSARGVPGEHFLDRTDLSPRDRLLGLFTRPTTIEHRGCPLHNAAVELPVDDHPARQVIVDHKLAVLAKVVAVAAEAGVREPEPLGRQLITLYEGATALSTSLRDYEPFDSARSAAEVLIDVATGPAGAP</sequence>
<gene>
    <name evidence="6" type="ORF">BJ998_001309</name>
</gene>
<dbReference type="Gene3D" id="1.10.357.10">
    <property type="entry name" value="Tetracycline Repressor, domain 2"/>
    <property type="match status" value="1"/>
</dbReference>
<evidence type="ECO:0000256" key="4">
    <source>
        <dbReference type="PROSITE-ProRule" id="PRU00335"/>
    </source>
</evidence>
<evidence type="ECO:0000256" key="3">
    <source>
        <dbReference type="ARBA" id="ARBA00023163"/>
    </source>
</evidence>
<dbReference type="RefSeq" id="WP_184859382.1">
    <property type="nucleotide sequence ID" value="NZ_BAAAWY010000025.1"/>
</dbReference>
<keyword evidence="1" id="KW-0805">Transcription regulation</keyword>
<protein>
    <submittedName>
        <fullName evidence="6">AcrR family transcriptional regulator</fullName>
    </submittedName>
</protein>
<organism evidence="6 7">
    <name type="scientific">Kutzneria kofuensis</name>
    <dbReference type="NCBI Taxonomy" id="103725"/>
    <lineage>
        <taxon>Bacteria</taxon>
        <taxon>Bacillati</taxon>
        <taxon>Actinomycetota</taxon>
        <taxon>Actinomycetes</taxon>
        <taxon>Pseudonocardiales</taxon>
        <taxon>Pseudonocardiaceae</taxon>
        <taxon>Kutzneria</taxon>
    </lineage>
</organism>
<dbReference type="SUPFAM" id="SSF48498">
    <property type="entry name" value="Tetracyclin repressor-like, C-terminal domain"/>
    <property type="match status" value="1"/>
</dbReference>
<dbReference type="InterPro" id="IPR009057">
    <property type="entry name" value="Homeodomain-like_sf"/>
</dbReference>
<keyword evidence="7" id="KW-1185">Reference proteome</keyword>
<dbReference type="PRINTS" id="PR00455">
    <property type="entry name" value="HTHTETR"/>
</dbReference>
<dbReference type="PANTHER" id="PTHR47506:SF1">
    <property type="entry name" value="HTH-TYPE TRANSCRIPTIONAL REGULATOR YJDC"/>
    <property type="match status" value="1"/>
</dbReference>
<evidence type="ECO:0000256" key="1">
    <source>
        <dbReference type="ARBA" id="ARBA00023015"/>
    </source>
</evidence>
<evidence type="ECO:0000313" key="7">
    <source>
        <dbReference type="Proteomes" id="UP000585638"/>
    </source>
</evidence>
<dbReference type="AlphaFoldDB" id="A0A7W9KCJ5"/>
<dbReference type="EMBL" id="JACHIR010000001">
    <property type="protein sequence ID" value="MBB5890113.1"/>
    <property type="molecule type" value="Genomic_DNA"/>
</dbReference>
<proteinExistence type="predicted"/>
<keyword evidence="3" id="KW-0804">Transcription</keyword>
<dbReference type="SUPFAM" id="SSF46689">
    <property type="entry name" value="Homeodomain-like"/>
    <property type="match status" value="1"/>
</dbReference>
<evidence type="ECO:0000313" key="6">
    <source>
        <dbReference type="EMBL" id="MBB5890113.1"/>
    </source>
</evidence>
<dbReference type="InterPro" id="IPR036271">
    <property type="entry name" value="Tet_transcr_reg_TetR-rel_C_sf"/>
</dbReference>
<feature type="DNA-binding region" description="H-T-H motif" evidence="4">
    <location>
        <begin position="30"/>
        <end position="49"/>
    </location>
</feature>
<reference evidence="6 7" key="1">
    <citation type="submission" date="2020-08" db="EMBL/GenBank/DDBJ databases">
        <title>Sequencing the genomes of 1000 actinobacteria strains.</title>
        <authorList>
            <person name="Klenk H.-P."/>
        </authorList>
    </citation>
    <scope>NUCLEOTIDE SEQUENCE [LARGE SCALE GENOMIC DNA]</scope>
    <source>
        <strain evidence="6 7">DSM 43851</strain>
    </source>
</reference>
<feature type="domain" description="HTH tetR-type" evidence="5">
    <location>
        <begin position="7"/>
        <end position="67"/>
    </location>
</feature>